<dbReference type="RefSeq" id="WP_111255113.1">
    <property type="nucleotide sequence ID" value="NZ_POTW01000027.1"/>
</dbReference>
<protein>
    <submittedName>
        <fullName evidence="1">Uncharacterized protein</fullName>
    </submittedName>
</protein>
<dbReference type="EMBL" id="POTW01000027">
    <property type="protein sequence ID" value="PZF83215.1"/>
    <property type="molecule type" value="Genomic_DNA"/>
</dbReference>
<organism evidence="1 2">
    <name type="scientific">Jiangella anatolica</name>
    <dbReference type="NCBI Taxonomy" id="2670374"/>
    <lineage>
        <taxon>Bacteria</taxon>
        <taxon>Bacillati</taxon>
        <taxon>Actinomycetota</taxon>
        <taxon>Actinomycetes</taxon>
        <taxon>Jiangellales</taxon>
        <taxon>Jiangellaceae</taxon>
        <taxon>Jiangella</taxon>
    </lineage>
</organism>
<reference evidence="1 2" key="1">
    <citation type="submission" date="2018-01" db="EMBL/GenBank/DDBJ databases">
        <title>Draft genome sequence of Jiangella sp. GTF31.</title>
        <authorList>
            <person name="Sahin N."/>
            <person name="Ay H."/>
            <person name="Saygin H."/>
        </authorList>
    </citation>
    <scope>NUCLEOTIDE SEQUENCE [LARGE SCALE GENOMIC DNA]</scope>
    <source>
        <strain evidence="1 2">GTF31</strain>
    </source>
</reference>
<evidence type="ECO:0000313" key="1">
    <source>
        <dbReference type="EMBL" id="PZF83215.1"/>
    </source>
</evidence>
<proteinExistence type="predicted"/>
<keyword evidence="2" id="KW-1185">Reference proteome</keyword>
<dbReference type="Proteomes" id="UP000248764">
    <property type="component" value="Unassembled WGS sequence"/>
</dbReference>
<comment type="caution">
    <text evidence="1">The sequence shown here is derived from an EMBL/GenBank/DDBJ whole genome shotgun (WGS) entry which is preliminary data.</text>
</comment>
<dbReference type="AlphaFoldDB" id="A0A2W2B7I5"/>
<gene>
    <name evidence="1" type="ORF">C1I92_13135</name>
</gene>
<evidence type="ECO:0000313" key="2">
    <source>
        <dbReference type="Proteomes" id="UP000248764"/>
    </source>
</evidence>
<sequence>MSVFSYEDISGNSMEIYEYSDDSGDLRMEVHNGGYESAAIELPKEPAVIDELTRVLNSNRRKLTGKEYLDYIFGRGGK</sequence>
<accession>A0A2W2B7I5</accession>
<name>A0A2W2B7I5_9ACTN</name>